<proteinExistence type="predicted"/>
<sequence length="201" mass="22065">MGAGGRQVEPDLAALKGHGHGRAHHGARDRAAVDVDTAGQIDGHDRHELTIEAPEPAKRGLDRPARRPAASGPEQRVDDDRPAAPDVGKRVGKRVEDCDPVRAREPELTGDRVVVARAHQHRAHSPAAPVQLPRDREAVAAVVPRPDQDEDLSRVAGVRDPLDLRAHGQRRALHQHGRRHAEHVHRVAVGRRRELRGPQLR</sequence>
<feature type="compositionally biased region" description="Basic and acidic residues" evidence="1">
    <location>
        <begin position="42"/>
        <end position="65"/>
    </location>
</feature>
<feature type="region of interest" description="Disordered" evidence="1">
    <location>
        <begin position="1"/>
        <end position="112"/>
    </location>
</feature>
<gene>
    <name evidence="2" type="ORF">ENSA5_64050</name>
</gene>
<evidence type="ECO:0000313" key="3">
    <source>
        <dbReference type="Proteomes" id="UP000237968"/>
    </source>
</evidence>
<dbReference type="EMBL" id="PVNK01000278">
    <property type="protein sequence ID" value="PRP90602.1"/>
    <property type="molecule type" value="Genomic_DNA"/>
</dbReference>
<dbReference type="Proteomes" id="UP000237968">
    <property type="component" value="Unassembled WGS sequence"/>
</dbReference>
<name>A0A2S9XCL6_9BACT</name>
<feature type="compositionally biased region" description="Basic and acidic residues" evidence="1">
    <location>
        <begin position="75"/>
        <end position="110"/>
    </location>
</feature>
<reference evidence="2 3" key="1">
    <citation type="submission" date="2018-03" db="EMBL/GenBank/DDBJ databases">
        <title>Draft Genome Sequences of the Obligatory Marine Myxobacteria Enhygromyxa salina SWB005.</title>
        <authorList>
            <person name="Poehlein A."/>
            <person name="Moghaddam J.A."/>
            <person name="Harms H."/>
            <person name="Alanjari M."/>
            <person name="Koenig G.M."/>
            <person name="Daniel R."/>
            <person name="Schaeberle T.F."/>
        </authorList>
    </citation>
    <scope>NUCLEOTIDE SEQUENCE [LARGE SCALE GENOMIC DNA]</scope>
    <source>
        <strain evidence="2 3">SWB005</strain>
    </source>
</reference>
<protein>
    <submittedName>
        <fullName evidence="2">Uncharacterized protein</fullName>
    </submittedName>
</protein>
<dbReference type="AlphaFoldDB" id="A0A2S9XCL6"/>
<feature type="region of interest" description="Disordered" evidence="1">
    <location>
        <begin position="143"/>
        <end position="201"/>
    </location>
</feature>
<evidence type="ECO:0000256" key="1">
    <source>
        <dbReference type="SAM" id="MobiDB-lite"/>
    </source>
</evidence>
<feature type="compositionally biased region" description="Basic residues" evidence="1">
    <location>
        <begin position="167"/>
        <end position="190"/>
    </location>
</feature>
<keyword evidence="3" id="KW-1185">Reference proteome</keyword>
<accession>A0A2S9XCL6</accession>
<comment type="caution">
    <text evidence="2">The sequence shown here is derived from an EMBL/GenBank/DDBJ whole genome shotgun (WGS) entry which is preliminary data.</text>
</comment>
<feature type="compositionally biased region" description="Basic and acidic residues" evidence="1">
    <location>
        <begin position="191"/>
        <end position="201"/>
    </location>
</feature>
<organism evidence="2 3">
    <name type="scientific">Enhygromyxa salina</name>
    <dbReference type="NCBI Taxonomy" id="215803"/>
    <lineage>
        <taxon>Bacteria</taxon>
        <taxon>Pseudomonadati</taxon>
        <taxon>Myxococcota</taxon>
        <taxon>Polyangia</taxon>
        <taxon>Nannocystales</taxon>
        <taxon>Nannocystaceae</taxon>
        <taxon>Enhygromyxa</taxon>
    </lineage>
</organism>
<evidence type="ECO:0000313" key="2">
    <source>
        <dbReference type="EMBL" id="PRP90602.1"/>
    </source>
</evidence>